<reference evidence="6" key="1">
    <citation type="submission" date="2022-07" db="EMBL/GenBank/DDBJ databases">
        <title>Chromosome-level genome of Muraenolepis orangiensis.</title>
        <authorList>
            <person name="Kim J."/>
        </authorList>
    </citation>
    <scope>NUCLEOTIDE SEQUENCE</scope>
    <source>
        <strain evidence="6">KU_S4_2022</strain>
        <tissue evidence="6">Muscle</tissue>
    </source>
</reference>
<dbReference type="AlphaFoldDB" id="A0A9Q0DFG4"/>
<keyword evidence="2" id="KW-0328">Glycosyltransferase</keyword>
<dbReference type="Pfam" id="PF04666">
    <property type="entry name" value="MGAT4_cons"/>
    <property type="match status" value="2"/>
</dbReference>
<evidence type="ECO:0000256" key="3">
    <source>
        <dbReference type="ARBA" id="ARBA00022679"/>
    </source>
</evidence>
<dbReference type="PANTHER" id="PTHR12062">
    <property type="entry name" value="N-ACETYLGLUCOSAMINYLTRANSFERASE VI"/>
    <property type="match status" value="1"/>
</dbReference>
<comment type="pathway">
    <text evidence="1">Protein modification; protein glycosylation.</text>
</comment>
<keyword evidence="3" id="KW-0808">Transferase</keyword>
<dbReference type="InterPro" id="IPR057279">
    <property type="entry name" value="MGAT4"/>
</dbReference>
<gene>
    <name evidence="6" type="ORF">NHX12_011041</name>
</gene>
<organism evidence="6 7">
    <name type="scientific">Muraenolepis orangiensis</name>
    <name type="common">Patagonian moray cod</name>
    <dbReference type="NCBI Taxonomy" id="630683"/>
    <lineage>
        <taxon>Eukaryota</taxon>
        <taxon>Metazoa</taxon>
        <taxon>Chordata</taxon>
        <taxon>Craniata</taxon>
        <taxon>Vertebrata</taxon>
        <taxon>Euteleostomi</taxon>
        <taxon>Actinopterygii</taxon>
        <taxon>Neopterygii</taxon>
        <taxon>Teleostei</taxon>
        <taxon>Neoteleostei</taxon>
        <taxon>Acanthomorphata</taxon>
        <taxon>Zeiogadaria</taxon>
        <taxon>Gadariae</taxon>
        <taxon>Gadiformes</taxon>
        <taxon>Muraenolepidoidei</taxon>
        <taxon>Muraenolepididae</taxon>
        <taxon>Muraenolepis</taxon>
    </lineage>
</organism>
<dbReference type="GO" id="GO:0006487">
    <property type="term" value="P:protein N-linked glycosylation"/>
    <property type="evidence" value="ECO:0007669"/>
    <property type="project" value="TreeGrafter"/>
</dbReference>
<dbReference type="GO" id="GO:0005793">
    <property type="term" value="C:endoplasmic reticulum-Golgi intermediate compartment"/>
    <property type="evidence" value="ECO:0007669"/>
    <property type="project" value="TreeGrafter"/>
</dbReference>
<feature type="domain" description="MGAT4 A/B/C C-terminal" evidence="5">
    <location>
        <begin position="318"/>
        <end position="376"/>
    </location>
</feature>
<proteinExistence type="predicted"/>
<feature type="domain" description="MGAT4 conserved region" evidence="4">
    <location>
        <begin position="222"/>
        <end position="306"/>
    </location>
</feature>
<dbReference type="EMBL" id="JANIIK010000116">
    <property type="protein sequence ID" value="KAJ3587444.1"/>
    <property type="molecule type" value="Genomic_DNA"/>
</dbReference>
<sequence length="399" mass="45754">MDASNVDIQTLNKRLLSIEAAGEHINQELHRALESMGNLSRTTITTTAEPRKQPAASDLLSTLLLPNIFTFLPHLKEHQHSLTPHVVLGQGRHGGVPTVRREKQSYLVNTVGSLLHSLSPMQCQDLLIVIFVAETDLVYVHSVADNISKSFPESARSGLLEVVSPPQLYYPDFTSLPETLGDSKDRVRWRTKQTLDYTFLMLYLEDDIVATADYYETMKRYARKMFHSYDLPMIAQFFLMFHKDKPIDWLLEHILWVKVCNPEKDANDCNTQKSLIKHRHKPSLFQHVGLQSSLSGKVQLLKDRDFGKLYSAHSNPPAEVSTSLVHHQQHSLDRAYHGQDFFWALTPVRGDHITFQFLLPTHIKRYLFRSGSSSRQTLVFPYRIELDNTAHSKLVYLQL</sequence>
<dbReference type="GO" id="GO:0008375">
    <property type="term" value="F:acetylglucosaminyltransferase activity"/>
    <property type="evidence" value="ECO:0007669"/>
    <property type="project" value="TreeGrafter"/>
</dbReference>
<feature type="domain" description="MGAT4 conserved region" evidence="4">
    <location>
        <begin position="66"/>
        <end position="221"/>
    </location>
</feature>
<protein>
    <recommendedName>
        <fullName evidence="8">Alpha-1,3-mannosyl-glycoprotein 4-beta-N-acetylglucosaminyltransferase B</fullName>
    </recommendedName>
</protein>
<evidence type="ECO:0000256" key="1">
    <source>
        <dbReference type="ARBA" id="ARBA00004922"/>
    </source>
</evidence>
<evidence type="ECO:0000259" key="4">
    <source>
        <dbReference type="Pfam" id="PF04666"/>
    </source>
</evidence>
<dbReference type="InterPro" id="IPR006759">
    <property type="entry name" value="Glyco_transf_54"/>
</dbReference>
<dbReference type="GO" id="GO:0005783">
    <property type="term" value="C:endoplasmic reticulum"/>
    <property type="evidence" value="ECO:0007669"/>
    <property type="project" value="TreeGrafter"/>
</dbReference>
<evidence type="ECO:0000313" key="7">
    <source>
        <dbReference type="Proteomes" id="UP001148018"/>
    </source>
</evidence>
<dbReference type="PANTHER" id="PTHR12062:SF27">
    <property type="entry name" value="ALPHA-1,3-MANNOSYL-GLYCOPROTEIN 4-BETA-N-ACETYLGLUCOSAMINYLTRANSFERASE B"/>
    <property type="match status" value="1"/>
</dbReference>
<comment type="caution">
    <text evidence="6">The sequence shown here is derived from an EMBL/GenBank/DDBJ whole genome shotgun (WGS) entry which is preliminary data.</text>
</comment>
<evidence type="ECO:0000313" key="6">
    <source>
        <dbReference type="EMBL" id="KAJ3587444.1"/>
    </source>
</evidence>
<name>A0A9Q0DFG4_9TELE</name>
<dbReference type="Proteomes" id="UP001148018">
    <property type="component" value="Unassembled WGS sequence"/>
</dbReference>
<dbReference type="OrthoDB" id="2016523at2759"/>
<dbReference type="GO" id="GO:0005795">
    <property type="term" value="C:Golgi stack"/>
    <property type="evidence" value="ECO:0007669"/>
    <property type="project" value="TreeGrafter"/>
</dbReference>
<evidence type="ECO:0000259" key="5">
    <source>
        <dbReference type="Pfam" id="PF23524"/>
    </source>
</evidence>
<evidence type="ECO:0008006" key="8">
    <source>
        <dbReference type="Google" id="ProtNLM"/>
    </source>
</evidence>
<evidence type="ECO:0000256" key="2">
    <source>
        <dbReference type="ARBA" id="ARBA00022676"/>
    </source>
</evidence>
<accession>A0A9Q0DFG4</accession>
<keyword evidence="7" id="KW-1185">Reference proteome</keyword>
<dbReference type="InterPro" id="IPR056576">
    <property type="entry name" value="MGAT4_A/B/C_C"/>
</dbReference>
<dbReference type="Pfam" id="PF23524">
    <property type="entry name" value="MGAT4A_C"/>
    <property type="match status" value="1"/>
</dbReference>